<evidence type="ECO:0000259" key="4">
    <source>
        <dbReference type="PROSITE" id="PS50043"/>
    </source>
</evidence>
<dbReference type="GO" id="GO:0003677">
    <property type="term" value="F:DNA binding"/>
    <property type="evidence" value="ECO:0007669"/>
    <property type="project" value="UniProtKB-KW"/>
</dbReference>
<dbReference type="InterPro" id="IPR039420">
    <property type="entry name" value="WalR-like"/>
</dbReference>
<reference evidence="7" key="2">
    <citation type="submission" date="2015-05" db="EMBL/GenBank/DDBJ databases">
        <title>Complete genome sequence of Corynebacterium mustelae DSM 45274, isolated from various tissues of a male ferret with lethal sepsis.</title>
        <authorList>
            <person name="Ruckert C."/>
            <person name="Albersmeier A."/>
            <person name="Winkler A."/>
            <person name="Tauch A."/>
        </authorList>
    </citation>
    <scope>NUCLEOTIDE SEQUENCE [LARGE SCALE GENOMIC DNA]</scope>
    <source>
        <strain evidence="7">DSM 45274</strain>
    </source>
</reference>
<dbReference type="PROSITE" id="PS00622">
    <property type="entry name" value="HTH_LUXR_1"/>
    <property type="match status" value="1"/>
</dbReference>
<dbReference type="PANTHER" id="PTHR43214">
    <property type="entry name" value="TWO-COMPONENT RESPONSE REGULATOR"/>
    <property type="match status" value="1"/>
</dbReference>
<keyword evidence="2" id="KW-0238">DNA-binding</keyword>
<dbReference type="AlphaFoldDB" id="A0A0G3GZY9"/>
<dbReference type="CDD" id="cd06170">
    <property type="entry name" value="LuxR_C_like"/>
    <property type="match status" value="1"/>
</dbReference>
<dbReference type="PATRIC" id="fig|571915.4.peg.61"/>
<evidence type="ECO:0000313" key="6">
    <source>
        <dbReference type="EMBL" id="AKK04417.1"/>
    </source>
</evidence>
<accession>A0A0G3GZY9</accession>
<evidence type="ECO:0000256" key="1">
    <source>
        <dbReference type="ARBA" id="ARBA00022553"/>
    </source>
</evidence>
<dbReference type="PROSITE" id="PS50043">
    <property type="entry name" value="HTH_LUXR_2"/>
    <property type="match status" value="1"/>
</dbReference>
<dbReference type="CDD" id="cd17535">
    <property type="entry name" value="REC_NarL-like"/>
    <property type="match status" value="1"/>
</dbReference>
<dbReference type="OrthoDB" id="9808843at2"/>
<dbReference type="SUPFAM" id="SSF46894">
    <property type="entry name" value="C-terminal effector domain of the bipartite response regulators"/>
    <property type="match status" value="1"/>
</dbReference>
<dbReference type="GO" id="GO:0006355">
    <property type="term" value="P:regulation of DNA-templated transcription"/>
    <property type="evidence" value="ECO:0007669"/>
    <property type="project" value="InterPro"/>
</dbReference>
<organism evidence="6 7">
    <name type="scientific">Corynebacterium mustelae</name>
    <dbReference type="NCBI Taxonomy" id="571915"/>
    <lineage>
        <taxon>Bacteria</taxon>
        <taxon>Bacillati</taxon>
        <taxon>Actinomycetota</taxon>
        <taxon>Actinomycetes</taxon>
        <taxon>Mycobacteriales</taxon>
        <taxon>Corynebacteriaceae</taxon>
        <taxon>Corynebacterium</taxon>
    </lineage>
</organism>
<dbReference type="SMART" id="SM00421">
    <property type="entry name" value="HTH_LUXR"/>
    <property type="match status" value="1"/>
</dbReference>
<dbReference type="InterPro" id="IPR001789">
    <property type="entry name" value="Sig_transdc_resp-reg_receiver"/>
</dbReference>
<dbReference type="SMART" id="SM00448">
    <property type="entry name" value="REC"/>
    <property type="match status" value="1"/>
</dbReference>
<dbReference type="Gene3D" id="3.40.50.2300">
    <property type="match status" value="1"/>
</dbReference>
<protein>
    <submittedName>
        <fullName evidence="6">Response regulator protein, two-component system</fullName>
    </submittedName>
</protein>
<name>A0A0G3GZY9_9CORY</name>
<dbReference type="Proteomes" id="UP000035199">
    <property type="component" value="Chromosome"/>
</dbReference>
<keyword evidence="1 3" id="KW-0597">Phosphoprotein</keyword>
<dbReference type="PRINTS" id="PR00038">
    <property type="entry name" value="HTHLUXR"/>
</dbReference>
<feature type="modified residue" description="4-aspartylphosphate" evidence="3">
    <location>
        <position position="54"/>
    </location>
</feature>
<feature type="domain" description="HTH luxR-type" evidence="4">
    <location>
        <begin position="142"/>
        <end position="207"/>
    </location>
</feature>
<proteinExistence type="predicted"/>
<dbReference type="InterPro" id="IPR058245">
    <property type="entry name" value="NreC/VraR/RcsB-like_REC"/>
</dbReference>
<dbReference type="Pfam" id="PF00072">
    <property type="entry name" value="Response_reg"/>
    <property type="match status" value="1"/>
</dbReference>
<dbReference type="KEGG" id="cmv:CMUST_00300"/>
<dbReference type="SUPFAM" id="SSF52172">
    <property type="entry name" value="CheY-like"/>
    <property type="match status" value="1"/>
</dbReference>
<dbReference type="PANTHER" id="PTHR43214:SF43">
    <property type="entry name" value="TWO-COMPONENT RESPONSE REGULATOR"/>
    <property type="match status" value="1"/>
</dbReference>
<evidence type="ECO:0000256" key="3">
    <source>
        <dbReference type="PROSITE-ProRule" id="PRU00169"/>
    </source>
</evidence>
<sequence>MTRLILIDDHPMLLRGLSLIFETMPGYDVVATTTDGSIVSDLVDTHSPDVVVTDAVMPNVDGLAVVKQCATTHPGLPVLVLTTFDDASLVRSLIDAGASGYLLKDVSPEQLAAALDAAVSGGMVLDPRIARFAHTPATPPEKTRQITTLTRAERAVARLVAEGKNNAEIAASLCLAEGTVKNHVSALLRKLSARDRTILALRLARSFGQLP</sequence>
<dbReference type="PROSITE" id="PS50110">
    <property type="entry name" value="RESPONSE_REGULATORY"/>
    <property type="match status" value="1"/>
</dbReference>
<evidence type="ECO:0000259" key="5">
    <source>
        <dbReference type="PROSITE" id="PS50110"/>
    </source>
</evidence>
<dbReference type="InterPro" id="IPR011006">
    <property type="entry name" value="CheY-like_superfamily"/>
</dbReference>
<dbReference type="Pfam" id="PF00196">
    <property type="entry name" value="GerE"/>
    <property type="match status" value="1"/>
</dbReference>
<evidence type="ECO:0000256" key="2">
    <source>
        <dbReference type="ARBA" id="ARBA00023125"/>
    </source>
</evidence>
<dbReference type="EMBL" id="CP011542">
    <property type="protein sequence ID" value="AKK04417.1"/>
    <property type="molecule type" value="Genomic_DNA"/>
</dbReference>
<dbReference type="RefSeq" id="WP_047260842.1">
    <property type="nucleotide sequence ID" value="NZ_CP011542.1"/>
</dbReference>
<feature type="domain" description="Response regulatory" evidence="5">
    <location>
        <begin position="3"/>
        <end position="119"/>
    </location>
</feature>
<evidence type="ECO:0000313" key="7">
    <source>
        <dbReference type="Proteomes" id="UP000035199"/>
    </source>
</evidence>
<keyword evidence="7" id="KW-1185">Reference proteome</keyword>
<gene>
    <name evidence="6" type="primary">tcsR5</name>
    <name evidence="6" type="ORF">CMUST_00300</name>
</gene>
<dbReference type="STRING" id="571915.CMUST_00300"/>
<dbReference type="InterPro" id="IPR016032">
    <property type="entry name" value="Sig_transdc_resp-reg_C-effctor"/>
</dbReference>
<dbReference type="GO" id="GO:0000160">
    <property type="term" value="P:phosphorelay signal transduction system"/>
    <property type="evidence" value="ECO:0007669"/>
    <property type="project" value="InterPro"/>
</dbReference>
<dbReference type="InterPro" id="IPR000792">
    <property type="entry name" value="Tscrpt_reg_LuxR_C"/>
</dbReference>
<reference evidence="6 7" key="1">
    <citation type="journal article" date="2015" name="Genome Announc.">
        <title>Complete Genome Sequence of the Type Strain Corynebacterium mustelae DSM 45274, Isolated from Various Tissues of a Male Ferret with Lethal Sepsis.</title>
        <authorList>
            <person name="Ruckert C."/>
            <person name="Eimer J."/>
            <person name="Winkler A."/>
            <person name="Tauch A."/>
        </authorList>
    </citation>
    <scope>NUCLEOTIDE SEQUENCE [LARGE SCALE GENOMIC DNA]</scope>
    <source>
        <strain evidence="6 7">DSM 45274</strain>
    </source>
</reference>